<feature type="compositionally biased region" description="Polar residues" evidence="2">
    <location>
        <begin position="87"/>
        <end position="97"/>
    </location>
</feature>
<dbReference type="InterPro" id="IPR007219">
    <property type="entry name" value="XnlR_reg_dom"/>
</dbReference>
<dbReference type="eggNOG" id="ENOG502S3CQ">
    <property type="taxonomic scope" value="Eukaryota"/>
</dbReference>
<protein>
    <recommendedName>
        <fullName evidence="3">Xylanolytic transcriptional activator regulatory domain-containing protein</fullName>
    </recommendedName>
</protein>
<dbReference type="PANTHER" id="PTHR46910">
    <property type="entry name" value="TRANSCRIPTION FACTOR PDR1"/>
    <property type="match status" value="1"/>
</dbReference>
<dbReference type="OrthoDB" id="103819at2759"/>
<dbReference type="PANTHER" id="PTHR46910:SF1">
    <property type="entry name" value="MISCELLANEOUS ZN(II)2CYS6 TRANSCRIPTION FACTOR (EUROFUNG)-RELATED"/>
    <property type="match status" value="1"/>
</dbReference>
<accession>E5R2A1</accession>
<gene>
    <name evidence="4" type="ORF">MGYG_00034</name>
</gene>
<dbReference type="STRING" id="535722.E5R2A1"/>
<organism evidence="5">
    <name type="scientific">Arthroderma gypseum (strain ATCC MYA-4604 / CBS 118893)</name>
    <name type="common">Microsporum gypseum</name>
    <dbReference type="NCBI Taxonomy" id="535722"/>
    <lineage>
        <taxon>Eukaryota</taxon>
        <taxon>Fungi</taxon>
        <taxon>Dikarya</taxon>
        <taxon>Ascomycota</taxon>
        <taxon>Pezizomycotina</taxon>
        <taxon>Eurotiomycetes</taxon>
        <taxon>Eurotiomycetidae</taxon>
        <taxon>Onygenales</taxon>
        <taxon>Arthrodermataceae</taxon>
        <taxon>Nannizzia</taxon>
    </lineage>
</organism>
<dbReference type="GO" id="GO:0006351">
    <property type="term" value="P:DNA-templated transcription"/>
    <property type="evidence" value="ECO:0007669"/>
    <property type="project" value="InterPro"/>
</dbReference>
<keyword evidence="5" id="KW-1185">Reference proteome</keyword>
<dbReference type="CDD" id="cd12148">
    <property type="entry name" value="fungal_TF_MHR"/>
    <property type="match status" value="1"/>
</dbReference>
<sequence length="695" mass="77309">MNIQCATSAGPERSAVVGKSRPAETVTVSVCSASGLVKAKGESYYLRDGQSSSKLRADTQRSLKRLFEGSLVVVPPSSRYPVSPSRTTPQLSPQQSADPAKVPVFTVPLGRHHLGPDNDRRFFGPTALESLMLNIKDEISDIPDIESHTLKEGVLQAQRKVSLLVDQQDDGPTKGNSPPTAPPFAILDAMVEPYFATTNHHFPIWTKEKFTRMAATLRQSAVPDQDLASIICCNNLVLMAMSADSLCSNRRESLQTKQARKSSSIDSDIVEGFLTNAKRSLNNLDQLISSRLINVQALLSMYIVAQEHLSKGLSETLFALAVQCAKSIGIHQWHSFRGDLTNEDMEERRNISYCLYVLDKAVSWTAGSSPNIPATDMHFDPFLATSESSAVCCLLAKTELARIEETVYLEIYANQAKEKNEDQVRDFATMILSRLQSWLADSGIEFDKLQKVPKSSASNLQLAIRYLCVQLLLIWPHKNHPDGMFQRGQEVAKLCMRYLICLWNSSPDQGNHAVFPFFLASLPPLYLYEVLSSILCGRGSKSDIDMLQEYVEMLKAITDRRAEASYNRRLYRLSHIVTDVVNIRRAQYKRQKPTADGSTNTYPVSELLSPPTGGYKYTNSEVQENADSCFDSTIFQGADSSFAFMSPINSTTGELAREPDEFMPHLGSYSKMAPGNESFNPLAIESFRDSVFLER</sequence>
<dbReference type="OMA" id="SHQRESM"/>
<dbReference type="GO" id="GO:0003700">
    <property type="term" value="F:DNA-binding transcription factor activity"/>
    <property type="evidence" value="ECO:0007669"/>
    <property type="project" value="InterPro"/>
</dbReference>
<name>E5R2A1_ARTGP</name>
<proteinExistence type="predicted"/>
<evidence type="ECO:0000256" key="1">
    <source>
        <dbReference type="ARBA" id="ARBA00023242"/>
    </source>
</evidence>
<dbReference type="InterPro" id="IPR050987">
    <property type="entry name" value="AtrR-like"/>
</dbReference>
<evidence type="ECO:0000313" key="5">
    <source>
        <dbReference type="Proteomes" id="UP000002669"/>
    </source>
</evidence>
<reference evidence="5" key="1">
    <citation type="journal article" date="2012" name="MBio">
        <title>Comparative genome analysis of Trichophyton rubrum and related dermatophytes reveals candidate genes involved in infection.</title>
        <authorList>
            <person name="Martinez D.A."/>
            <person name="Oliver B.G."/>
            <person name="Graeser Y."/>
            <person name="Goldberg J.M."/>
            <person name="Li W."/>
            <person name="Martinez-Rossi N.M."/>
            <person name="Monod M."/>
            <person name="Shelest E."/>
            <person name="Barton R.C."/>
            <person name="Birch E."/>
            <person name="Brakhage A.A."/>
            <person name="Chen Z."/>
            <person name="Gurr S.J."/>
            <person name="Heiman D."/>
            <person name="Heitman J."/>
            <person name="Kosti I."/>
            <person name="Rossi A."/>
            <person name="Saif S."/>
            <person name="Samalova M."/>
            <person name="Saunders C.W."/>
            <person name="Shea T."/>
            <person name="Summerbell R.C."/>
            <person name="Xu J."/>
            <person name="Young S."/>
            <person name="Zeng Q."/>
            <person name="Birren B.W."/>
            <person name="Cuomo C.A."/>
            <person name="White T.C."/>
        </authorList>
    </citation>
    <scope>NUCLEOTIDE SEQUENCE [LARGE SCALE GENOMIC DNA]</scope>
    <source>
        <strain evidence="5">ATCC MYA-4604 / CBS 118893</strain>
    </source>
</reference>
<keyword evidence="1" id="KW-0539">Nucleus</keyword>
<dbReference type="Proteomes" id="UP000002669">
    <property type="component" value="Unassembled WGS sequence"/>
</dbReference>
<dbReference type="AlphaFoldDB" id="E5R2A1"/>
<feature type="region of interest" description="Disordered" evidence="2">
    <location>
        <begin position="77"/>
        <end position="99"/>
    </location>
</feature>
<dbReference type="GO" id="GO:0008270">
    <property type="term" value="F:zinc ion binding"/>
    <property type="evidence" value="ECO:0007669"/>
    <property type="project" value="InterPro"/>
</dbReference>
<evidence type="ECO:0000256" key="2">
    <source>
        <dbReference type="SAM" id="MobiDB-lite"/>
    </source>
</evidence>
<dbReference type="GeneID" id="10031238"/>
<dbReference type="Pfam" id="PF04082">
    <property type="entry name" value="Fungal_trans"/>
    <property type="match status" value="1"/>
</dbReference>
<evidence type="ECO:0000313" key="4">
    <source>
        <dbReference type="EMBL" id="EFQ96991.1"/>
    </source>
</evidence>
<dbReference type="RefSeq" id="XP_003175943.1">
    <property type="nucleotide sequence ID" value="XM_003175895.1"/>
</dbReference>
<dbReference type="HOGENOM" id="CLU_396352_0_0_1"/>
<dbReference type="GO" id="GO:0003677">
    <property type="term" value="F:DNA binding"/>
    <property type="evidence" value="ECO:0007669"/>
    <property type="project" value="InterPro"/>
</dbReference>
<feature type="compositionally biased region" description="Low complexity" evidence="2">
    <location>
        <begin position="77"/>
        <end position="86"/>
    </location>
</feature>
<evidence type="ECO:0000259" key="3">
    <source>
        <dbReference type="Pfam" id="PF04082"/>
    </source>
</evidence>
<feature type="domain" description="Xylanolytic transcriptional activator regulatory" evidence="3">
    <location>
        <begin position="194"/>
        <end position="378"/>
    </location>
</feature>
<dbReference type="InParanoid" id="E5R2A1"/>
<dbReference type="VEuPathDB" id="FungiDB:MGYG_00034"/>
<dbReference type="EMBL" id="DS989822">
    <property type="protein sequence ID" value="EFQ96991.1"/>
    <property type="molecule type" value="Genomic_DNA"/>
</dbReference>